<dbReference type="Proteomes" id="UP000799776">
    <property type="component" value="Unassembled WGS sequence"/>
</dbReference>
<dbReference type="InterPro" id="IPR016095">
    <property type="entry name" value="Ribosomal_uL1_3-a/b-sand"/>
</dbReference>
<dbReference type="AlphaFoldDB" id="A0A6A5YE67"/>
<feature type="compositionally biased region" description="Polar residues" evidence="1">
    <location>
        <begin position="1"/>
        <end position="20"/>
    </location>
</feature>
<dbReference type="Gene3D" id="3.40.50.790">
    <property type="match status" value="1"/>
</dbReference>
<dbReference type="InterPro" id="IPR028364">
    <property type="entry name" value="Ribosomal_uL1/biogenesis"/>
</dbReference>
<keyword evidence="2" id="KW-0687">Ribonucleoprotein</keyword>
<sequence>MAPTSKAVTVKSSDKVSASPYQLDPSQVLRAAKALHKHIKTAEKEKEAQTSKKSLLADEESDEAAEEGKTPVWLIVTTKKHIVDKKRLKPAKVAVPHSMSAPSDRICLITADPQRAYKDLIAHPAFPTDLSARIGRVIGISKLKAKYKTYEARRQLFAEYDMFLADDRIITLLPAVLGKVFYKSSAKRPIPVNCMGNEKVQKDADGKKPKRENKDDKSSALVGAPEAVAKDVQKAVSSALVHLSPSTTTAIRIAQASWEPKMIQENLEAVVAALTSQEKLITKGWRNVRSIHIKGPDTTALPIWLAEELWVDEEDVLDETFKPNGGEGEKESKKRKEIEDVKDESKEAAEKPAKKSKKESKKEVKGDDLSKEIKLRKEKLKAQKKAAMAEA</sequence>
<keyword evidence="3" id="KW-1185">Reference proteome</keyword>
<dbReference type="SUPFAM" id="SSF56808">
    <property type="entry name" value="Ribosomal protein L1"/>
    <property type="match status" value="1"/>
</dbReference>
<keyword evidence="2" id="KW-0689">Ribosomal protein</keyword>
<feature type="compositionally biased region" description="Basic and acidic residues" evidence="1">
    <location>
        <begin position="327"/>
        <end position="353"/>
    </location>
</feature>
<feature type="region of interest" description="Disordered" evidence="1">
    <location>
        <begin position="1"/>
        <end position="23"/>
    </location>
</feature>
<feature type="region of interest" description="Disordered" evidence="1">
    <location>
        <begin position="193"/>
        <end position="222"/>
    </location>
</feature>
<dbReference type="EMBL" id="ML978714">
    <property type="protein sequence ID" value="KAF2089637.1"/>
    <property type="molecule type" value="Genomic_DNA"/>
</dbReference>
<organism evidence="2 3">
    <name type="scientific">Saccharata proteae CBS 121410</name>
    <dbReference type="NCBI Taxonomy" id="1314787"/>
    <lineage>
        <taxon>Eukaryota</taxon>
        <taxon>Fungi</taxon>
        <taxon>Dikarya</taxon>
        <taxon>Ascomycota</taxon>
        <taxon>Pezizomycotina</taxon>
        <taxon>Dothideomycetes</taxon>
        <taxon>Dothideomycetes incertae sedis</taxon>
        <taxon>Botryosphaeriales</taxon>
        <taxon>Saccharataceae</taxon>
        <taxon>Saccharata</taxon>
    </lineage>
</organism>
<proteinExistence type="predicted"/>
<dbReference type="InterPro" id="IPR023674">
    <property type="entry name" value="Ribosomal_uL1-like"/>
</dbReference>
<feature type="compositionally biased region" description="Basic and acidic residues" evidence="1">
    <location>
        <begin position="40"/>
        <end position="50"/>
    </location>
</feature>
<accession>A0A6A5YE67</accession>
<feature type="compositionally biased region" description="Basic and acidic residues" evidence="1">
    <location>
        <begin position="199"/>
        <end position="218"/>
    </location>
</feature>
<feature type="region of interest" description="Disordered" evidence="1">
    <location>
        <begin position="39"/>
        <end position="63"/>
    </location>
</feature>
<evidence type="ECO:0000313" key="2">
    <source>
        <dbReference type="EMBL" id="KAF2089637.1"/>
    </source>
</evidence>
<reference evidence="2" key="1">
    <citation type="journal article" date="2020" name="Stud. Mycol.">
        <title>101 Dothideomycetes genomes: a test case for predicting lifestyles and emergence of pathogens.</title>
        <authorList>
            <person name="Haridas S."/>
            <person name="Albert R."/>
            <person name="Binder M."/>
            <person name="Bloem J."/>
            <person name="Labutti K."/>
            <person name="Salamov A."/>
            <person name="Andreopoulos B."/>
            <person name="Baker S."/>
            <person name="Barry K."/>
            <person name="Bills G."/>
            <person name="Bluhm B."/>
            <person name="Cannon C."/>
            <person name="Castanera R."/>
            <person name="Culley D."/>
            <person name="Daum C."/>
            <person name="Ezra D."/>
            <person name="Gonzalez J."/>
            <person name="Henrissat B."/>
            <person name="Kuo A."/>
            <person name="Liang C."/>
            <person name="Lipzen A."/>
            <person name="Lutzoni F."/>
            <person name="Magnuson J."/>
            <person name="Mondo S."/>
            <person name="Nolan M."/>
            <person name="Ohm R."/>
            <person name="Pangilinan J."/>
            <person name="Park H.-J."/>
            <person name="Ramirez L."/>
            <person name="Alfaro M."/>
            <person name="Sun H."/>
            <person name="Tritt A."/>
            <person name="Yoshinaga Y."/>
            <person name="Zwiers L.-H."/>
            <person name="Turgeon B."/>
            <person name="Goodwin S."/>
            <person name="Spatafora J."/>
            <person name="Crous P."/>
            <person name="Grigoriev I."/>
        </authorList>
    </citation>
    <scope>NUCLEOTIDE SEQUENCE</scope>
    <source>
        <strain evidence="2">CBS 121410</strain>
    </source>
</reference>
<dbReference type="GO" id="GO:0005840">
    <property type="term" value="C:ribosome"/>
    <property type="evidence" value="ECO:0007669"/>
    <property type="project" value="UniProtKB-KW"/>
</dbReference>
<feature type="region of interest" description="Disordered" evidence="1">
    <location>
        <begin position="319"/>
        <end position="370"/>
    </location>
</feature>
<dbReference type="OrthoDB" id="10251727at2759"/>
<dbReference type="Pfam" id="PF00687">
    <property type="entry name" value="Ribosomal_L1"/>
    <property type="match status" value="1"/>
</dbReference>
<evidence type="ECO:0000256" key="1">
    <source>
        <dbReference type="SAM" id="MobiDB-lite"/>
    </source>
</evidence>
<name>A0A6A5YE67_9PEZI</name>
<evidence type="ECO:0000313" key="3">
    <source>
        <dbReference type="Proteomes" id="UP000799776"/>
    </source>
</evidence>
<feature type="compositionally biased region" description="Basic and acidic residues" evidence="1">
    <location>
        <begin position="360"/>
        <end position="370"/>
    </location>
</feature>
<dbReference type="CDD" id="cd00403">
    <property type="entry name" value="Ribosomal_L1"/>
    <property type="match status" value="1"/>
</dbReference>
<protein>
    <submittedName>
        <fullName evidence="2">Ribosomal protein L1</fullName>
    </submittedName>
</protein>
<gene>
    <name evidence="2" type="ORF">K490DRAFT_36864</name>
</gene>